<keyword evidence="5" id="KW-0812">Transmembrane</keyword>
<organism evidence="7">
    <name type="scientific">viral metagenome</name>
    <dbReference type="NCBI Taxonomy" id="1070528"/>
    <lineage>
        <taxon>unclassified sequences</taxon>
        <taxon>metagenomes</taxon>
        <taxon>organismal metagenomes</taxon>
    </lineage>
</organism>
<dbReference type="SUPFAM" id="SSF51695">
    <property type="entry name" value="PLC-like phosphodiesterases"/>
    <property type="match status" value="1"/>
</dbReference>
<keyword evidence="5" id="KW-0472">Membrane</keyword>
<evidence type="ECO:0000256" key="1">
    <source>
        <dbReference type="ARBA" id="ARBA00012368"/>
    </source>
</evidence>
<dbReference type="GO" id="GO:0004435">
    <property type="term" value="F:phosphatidylinositol-4,5-bisphosphate phospholipase C activity"/>
    <property type="evidence" value="ECO:0007669"/>
    <property type="project" value="UniProtKB-EC"/>
</dbReference>
<dbReference type="InterPro" id="IPR001711">
    <property type="entry name" value="PLipase_C_Pinositol-sp_Y"/>
</dbReference>
<dbReference type="AlphaFoldDB" id="A0A6C0AS13"/>
<dbReference type="PANTHER" id="PTHR10336">
    <property type="entry name" value="PHOSPHOINOSITIDE-SPECIFIC PHOSPHOLIPASE C FAMILY PROTEIN"/>
    <property type="match status" value="1"/>
</dbReference>
<dbReference type="InterPro" id="IPR001192">
    <property type="entry name" value="PI-PLC_fam"/>
</dbReference>
<dbReference type="SMART" id="SM00148">
    <property type="entry name" value="PLCXc"/>
    <property type="match status" value="1"/>
</dbReference>
<evidence type="ECO:0000256" key="2">
    <source>
        <dbReference type="ARBA" id="ARBA00022801"/>
    </source>
</evidence>
<evidence type="ECO:0000259" key="6">
    <source>
        <dbReference type="PROSITE" id="PS50008"/>
    </source>
</evidence>
<dbReference type="EMBL" id="MN740764">
    <property type="protein sequence ID" value="QHS82273.1"/>
    <property type="molecule type" value="Genomic_DNA"/>
</dbReference>
<dbReference type="GO" id="GO:0051209">
    <property type="term" value="P:release of sequestered calcium ion into cytosol"/>
    <property type="evidence" value="ECO:0007669"/>
    <property type="project" value="TreeGrafter"/>
</dbReference>
<evidence type="ECO:0000256" key="3">
    <source>
        <dbReference type="ARBA" id="ARBA00022963"/>
    </source>
</evidence>
<dbReference type="GO" id="GO:0048015">
    <property type="term" value="P:phosphatidylinositol-mediated signaling"/>
    <property type="evidence" value="ECO:0007669"/>
    <property type="project" value="TreeGrafter"/>
</dbReference>
<dbReference type="InterPro" id="IPR017946">
    <property type="entry name" value="PLC-like_Pdiesterase_TIM-brl"/>
</dbReference>
<evidence type="ECO:0000256" key="5">
    <source>
        <dbReference type="SAM" id="Phobius"/>
    </source>
</evidence>
<evidence type="ECO:0000256" key="4">
    <source>
        <dbReference type="ARBA" id="ARBA00023098"/>
    </source>
</evidence>
<keyword evidence="2" id="KW-0378">Hydrolase</keyword>
<accession>A0A6C0AS13</accession>
<dbReference type="PROSITE" id="PS50007">
    <property type="entry name" value="PIPLC_X_DOMAIN"/>
    <property type="match status" value="1"/>
</dbReference>
<reference evidence="7" key="1">
    <citation type="journal article" date="2020" name="Nature">
        <title>Giant virus diversity and host interactions through global metagenomics.</title>
        <authorList>
            <person name="Schulz F."/>
            <person name="Roux S."/>
            <person name="Paez-Espino D."/>
            <person name="Jungbluth S."/>
            <person name="Walsh D.A."/>
            <person name="Denef V.J."/>
            <person name="McMahon K.D."/>
            <person name="Konstantinidis K.T."/>
            <person name="Eloe-Fadrosh E.A."/>
            <person name="Kyrpides N.C."/>
            <person name="Woyke T."/>
        </authorList>
    </citation>
    <scope>NUCLEOTIDE SEQUENCE</scope>
    <source>
        <strain evidence="7">GVMAG-S-1101165-79</strain>
    </source>
</reference>
<dbReference type="Pfam" id="PF00388">
    <property type="entry name" value="PI-PLC-X"/>
    <property type="match status" value="1"/>
</dbReference>
<evidence type="ECO:0000313" key="7">
    <source>
        <dbReference type="EMBL" id="QHS82273.1"/>
    </source>
</evidence>
<dbReference type="Pfam" id="PF00387">
    <property type="entry name" value="PI-PLC-Y"/>
    <property type="match status" value="1"/>
</dbReference>
<dbReference type="Gene3D" id="3.20.20.190">
    <property type="entry name" value="Phosphatidylinositol (PI) phosphodiesterase"/>
    <property type="match status" value="1"/>
</dbReference>
<dbReference type="InterPro" id="IPR000909">
    <property type="entry name" value="PLipase_C_PInositol-sp_X_dom"/>
</dbReference>
<name>A0A6C0AS13_9ZZZZ</name>
<dbReference type="EC" id="3.1.4.11" evidence="1"/>
<keyword evidence="5" id="KW-1133">Transmembrane helix</keyword>
<protein>
    <recommendedName>
        <fullName evidence="1">phosphoinositide phospholipase C</fullName>
        <ecNumber evidence="1">3.1.4.11</ecNumber>
    </recommendedName>
</protein>
<dbReference type="PROSITE" id="PS50008">
    <property type="entry name" value="PIPLC_Y_DOMAIN"/>
    <property type="match status" value="1"/>
</dbReference>
<keyword evidence="3" id="KW-0442">Lipid degradation</keyword>
<feature type="domain" description="PI-PLC Y-box" evidence="6">
    <location>
        <begin position="264"/>
        <end position="341"/>
    </location>
</feature>
<feature type="transmembrane region" description="Helical" evidence="5">
    <location>
        <begin position="20"/>
        <end position="41"/>
    </location>
</feature>
<sequence>MPQTTDYFSGFKRLADDNFQSSMVILLTVLILIIYVIYAVYLSRLKGNECSYMDNLYPSVNGNIRPVSANDPTCGYNLFDYYIKTAFNACSGGSYKNGFVDICNLKAVIKQGVRCLDFEMYSIDNQPVVSTSTNDSFFIKETFNSVPFGNVMNVIQNYAFAGGTCPNPTDPIIIHLRIKSNNQKMFDNLAEIFKSYTTLMLGKDYSFENSGKNIANLPLLTFQKKIILIVDRSNNAFLDNEAFLEYVNLTSNSIFMREYDYYNVRNNPDTQELLEYNRRNMTIVIPDKGANPSNPSSILCRAYGCQMVAMRYQYVDNFLFENTGFFDRSGYAFSLKPENLRYNVVTIPRPTPQNPAYSYGTRNVGTDFYNFNV</sequence>
<dbReference type="PANTHER" id="PTHR10336:SF36">
    <property type="entry name" value="1-PHOSPHATIDYLINOSITOL 4,5-BISPHOSPHATE PHOSPHODIESTERASE BETA-4"/>
    <property type="match status" value="1"/>
</dbReference>
<keyword evidence="4" id="KW-0443">Lipid metabolism</keyword>
<dbReference type="GO" id="GO:0016042">
    <property type="term" value="P:lipid catabolic process"/>
    <property type="evidence" value="ECO:0007669"/>
    <property type="project" value="UniProtKB-KW"/>
</dbReference>
<proteinExistence type="predicted"/>